<keyword evidence="2" id="KW-0081">Bacteriolytic enzyme</keyword>
<dbReference type="SUPFAM" id="SSF53955">
    <property type="entry name" value="Lysozyme-like"/>
    <property type="match status" value="1"/>
</dbReference>
<dbReference type="InterPro" id="IPR023346">
    <property type="entry name" value="Lysozyme-like_dom_sf"/>
</dbReference>
<evidence type="ECO:0000256" key="1">
    <source>
        <dbReference type="ARBA" id="ARBA00022529"/>
    </source>
</evidence>
<keyword evidence="4" id="KW-0802">TPR repeat</keyword>
<reference evidence="6" key="2">
    <citation type="journal article" date="2021" name="PeerJ">
        <title>Extensive microbial diversity within the chicken gut microbiome revealed by metagenomics and culture.</title>
        <authorList>
            <person name="Gilroy R."/>
            <person name="Ravi A."/>
            <person name="Getino M."/>
            <person name="Pursley I."/>
            <person name="Horton D.L."/>
            <person name="Alikhan N.F."/>
            <person name="Baker D."/>
            <person name="Gharbi K."/>
            <person name="Hall N."/>
            <person name="Watson M."/>
            <person name="Adriaenssens E.M."/>
            <person name="Foster-Nyarko E."/>
            <person name="Jarju S."/>
            <person name="Secka A."/>
            <person name="Antonio M."/>
            <person name="Oren A."/>
            <person name="Chaudhuri R.R."/>
            <person name="La Ragione R."/>
            <person name="Hildebrand F."/>
            <person name="Pallen M.J."/>
        </authorList>
    </citation>
    <scope>NUCLEOTIDE SEQUENCE</scope>
    <source>
        <strain evidence="6">CHK136-897</strain>
    </source>
</reference>
<evidence type="ECO:0000256" key="5">
    <source>
        <dbReference type="SAM" id="Phobius"/>
    </source>
</evidence>
<dbReference type="InterPro" id="IPR011990">
    <property type="entry name" value="TPR-like_helical_dom_sf"/>
</dbReference>
<dbReference type="PANTHER" id="PTHR45586:SF16">
    <property type="entry name" value="DOMAIN PROTEIN, PUTATIVE-RELATED"/>
    <property type="match status" value="1"/>
</dbReference>
<reference evidence="6" key="1">
    <citation type="submission" date="2020-10" db="EMBL/GenBank/DDBJ databases">
        <authorList>
            <person name="Gilroy R."/>
        </authorList>
    </citation>
    <scope>NUCLEOTIDE SEQUENCE</scope>
    <source>
        <strain evidence="6">CHK136-897</strain>
    </source>
</reference>
<sequence length="639" mass="72509">MSEKFRKNVAVPEELAKKLRKFIEKKEVVKTIKERRQKRESAGIKDKNAKFMDAAGIFGLGAVKWSAWLAAGGAQFLLTLARWLTMDNAFLRKMEKNFSDMTVGKNKKGKPKKVSSFAKKYPNLSAHILWLLGLTAVSGAGYVTAKYEQEIEHDYKEWKLDSEEKKAFSGTYKAFLERIKPITPVLIADLIVKEGVHINENGMHTPYRDSKGIPTIGFGSTVLKDGTKVTMSTPPITDEEAYELARWHLENETFFVLYCYDVSQDNVHIETTSEALGIGSVVYNAYSKLIEAPKDSNHKNRFDKLRKLYKEYGYALPDSLVKQCFDVYPVRKPRSFGEAWLSGSDKNEVANKLGGFLAGGKGMYWRRWLEAGLMTGDITPQMLLNCPINGMYEFFSLMGKEKSAFFESDVSGPRVNKKTYKVFKEWLKNPRDKKGKSLKNWKKVSDYLPDDALLLCQSGKCVLGNNDFVDYYAKTEKISTVKTYTIGYDDLYENAMLAYSKKDYKSAAAQLENMLKSFPDNALLHNDLAATYNNLGLYEKAIKCAREILTRIGDKSQYAAAQYNAGFAYEQIGDLERALKNYKLSVRNGNIGVKKDIKRVNKLLRQKGQNFVEAAKRVNGKSKAFKIRRRGTVEKENIA</sequence>
<evidence type="ECO:0000256" key="3">
    <source>
        <dbReference type="ARBA" id="ARBA00022737"/>
    </source>
</evidence>
<dbReference type="SMART" id="SM00028">
    <property type="entry name" value="TPR"/>
    <property type="match status" value="3"/>
</dbReference>
<evidence type="ECO:0000313" key="6">
    <source>
        <dbReference type="EMBL" id="HIU65795.1"/>
    </source>
</evidence>
<keyword evidence="3" id="KW-0677">Repeat</keyword>
<protein>
    <submittedName>
        <fullName evidence="6">Tetratricopeptide repeat protein</fullName>
    </submittedName>
</protein>
<proteinExistence type="predicted"/>
<name>A0A9D1SMW1_9PROT</name>
<dbReference type="Proteomes" id="UP000824142">
    <property type="component" value="Unassembled WGS sequence"/>
</dbReference>
<feature type="transmembrane region" description="Helical" evidence="5">
    <location>
        <begin position="65"/>
        <end position="84"/>
    </location>
</feature>
<dbReference type="EMBL" id="DVNO01000036">
    <property type="protein sequence ID" value="HIU65795.1"/>
    <property type="molecule type" value="Genomic_DNA"/>
</dbReference>
<evidence type="ECO:0000313" key="7">
    <source>
        <dbReference type="Proteomes" id="UP000824142"/>
    </source>
</evidence>
<dbReference type="SUPFAM" id="SSF48452">
    <property type="entry name" value="TPR-like"/>
    <property type="match status" value="1"/>
</dbReference>
<keyword evidence="5" id="KW-0472">Membrane</keyword>
<dbReference type="InterPro" id="IPR023347">
    <property type="entry name" value="Lysozyme_dom_sf"/>
</dbReference>
<keyword evidence="5" id="KW-1133">Transmembrane helix</keyword>
<keyword evidence="1" id="KW-0929">Antimicrobial</keyword>
<dbReference type="Gene3D" id="1.10.530.40">
    <property type="match status" value="1"/>
</dbReference>
<gene>
    <name evidence="6" type="ORF">IAC63_04130</name>
</gene>
<dbReference type="InterPro" id="IPR051012">
    <property type="entry name" value="CellSynth/LPSAsmb/PSIAsmb"/>
</dbReference>
<evidence type="ECO:0000256" key="2">
    <source>
        <dbReference type="ARBA" id="ARBA00022638"/>
    </source>
</evidence>
<accession>A0A9D1SMW1</accession>
<dbReference type="Gene3D" id="1.25.40.10">
    <property type="entry name" value="Tetratricopeptide repeat domain"/>
    <property type="match status" value="1"/>
</dbReference>
<comment type="caution">
    <text evidence="6">The sequence shown here is derived from an EMBL/GenBank/DDBJ whole genome shotgun (WGS) entry which is preliminary data.</text>
</comment>
<dbReference type="GO" id="GO:0042742">
    <property type="term" value="P:defense response to bacterium"/>
    <property type="evidence" value="ECO:0007669"/>
    <property type="project" value="UniProtKB-KW"/>
</dbReference>
<dbReference type="AlphaFoldDB" id="A0A9D1SMW1"/>
<keyword evidence="5" id="KW-0812">Transmembrane</keyword>
<evidence type="ECO:0000256" key="4">
    <source>
        <dbReference type="ARBA" id="ARBA00022803"/>
    </source>
</evidence>
<organism evidence="6 7">
    <name type="scientific">Candidatus Enterousia avicola</name>
    <dbReference type="NCBI Taxonomy" id="2840787"/>
    <lineage>
        <taxon>Bacteria</taxon>
        <taxon>Pseudomonadati</taxon>
        <taxon>Pseudomonadota</taxon>
        <taxon>Alphaproteobacteria</taxon>
        <taxon>Candidatus Enterousia</taxon>
    </lineage>
</organism>
<dbReference type="GO" id="GO:0003796">
    <property type="term" value="F:lysozyme activity"/>
    <property type="evidence" value="ECO:0007669"/>
    <property type="project" value="InterPro"/>
</dbReference>
<dbReference type="InterPro" id="IPR019734">
    <property type="entry name" value="TPR_rpt"/>
</dbReference>
<dbReference type="GO" id="GO:0031640">
    <property type="term" value="P:killing of cells of another organism"/>
    <property type="evidence" value="ECO:0007669"/>
    <property type="project" value="UniProtKB-KW"/>
</dbReference>
<dbReference type="PANTHER" id="PTHR45586">
    <property type="entry name" value="TPR REPEAT-CONTAINING PROTEIN PA4667"/>
    <property type="match status" value="1"/>
</dbReference>
<dbReference type="Pfam" id="PF13424">
    <property type="entry name" value="TPR_12"/>
    <property type="match status" value="1"/>
</dbReference>